<dbReference type="Gene3D" id="3.10.560.10">
    <property type="entry name" value="Outer membrane lipoprotein wza domain like"/>
    <property type="match status" value="3"/>
</dbReference>
<dbReference type="PANTHER" id="PTHR33619">
    <property type="entry name" value="POLYSACCHARIDE EXPORT PROTEIN GFCE-RELATED"/>
    <property type="match status" value="1"/>
</dbReference>
<dbReference type="Pfam" id="PF22461">
    <property type="entry name" value="SLBB_2"/>
    <property type="match status" value="1"/>
</dbReference>
<evidence type="ECO:0000256" key="8">
    <source>
        <dbReference type="ARBA" id="ARBA00023047"/>
    </source>
</evidence>
<evidence type="ECO:0000256" key="12">
    <source>
        <dbReference type="ARBA" id="ARBA00023139"/>
    </source>
</evidence>
<evidence type="ECO:0000256" key="2">
    <source>
        <dbReference type="ARBA" id="ARBA00009450"/>
    </source>
</evidence>
<dbReference type="Proteomes" id="UP000505210">
    <property type="component" value="Chromosome"/>
</dbReference>
<evidence type="ECO:0000259" key="18">
    <source>
        <dbReference type="Pfam" id="PF22461"/>
    </source>
</evidence>
<keyword evidence="7 15" id="KW-0732">Signal</keyword>
<dbReference type="PANTHER" id="PTHR33619:SF3">
    <property type="entry name" value="POLYSACCHARIDE EXPORT PROTEIN GFCE-RELATED"/>
    <property type="match status" value="1"/>
</dbReference>
<comment type="subcellular location">
    <subcellularLocation>
        <location evidence="1">Cell outer membrane</location>
        <topology evidence="1">Multi-pass membrane protein</topology>
    </subcellularLocation>
</comment>
<dbReference type="AlphaFoldDB" id="A0A6M8B9U6"/>
<evidence type="ECO:0000259" key="16">
    <source>
        <dbReference type="Pfam" id="PF02563"/>
    </source>
</evidence>
<dbReference type="InterPro" id="IPR054765">
    <property type="entry name" value="SLBB_dom"/>
</dbReference>
<dbReference type="GO" id="GO:0009279">
    <property type="term" value="C:cell outer membrane"/>
    <property type="evidence" value="ECO:0007669"/>
    <property type="project" value="UniProtKB-SubCell"/>
</dbReference>
<evidence type="ECO:0000256" key="1">
    <source>
        <dbReference type="ARBA" id="ARBA00004571"/>
    </source>
</evidence>
<keyword evidence="20" id="KW-1185">Reference proteome</keyword>
<evidence type="ECO:0000256" key="5">
    <source>
        <dbReference type="ARBA" id="ARBA00022597"/>
    </source>
</evidence>
<keyword evidence="3" id="KW-0813">Transport</keyword>
<dbReference type="EMBL" id="CP053661">
    <property type="protein sequence ID" value="QKD82912.1"/>
    <property type="molecule type" value="Genomic_DNA"/>
</dbReference>
<name>A0A6M8B9U6_9CYAN</name>
<organism evidence="19 20">
    <name type="scientific">Thermoleptolyngbya sichuanensis A183</name>
    <dbReference type="NCBI Taxonomy" id="2737172"/>
    <lineage>
        <taxon>Bacteria</taxon>
        <taxon>Bacillati</taxon>
        <taxon>Cyanobacteriota</taxon>
        <taxon>Cyanophyceae</taxon>
        <taxon>Oculatellales</taxon>
        <taxon>Oculatellaceae</taxon>
        <taxon>Thermoleptolyngbya</taxon>
        <taxon>Thermoleptolyngbya sichuanensis</taxon>
    </lineage>
</organism>
<dbReference type="Pfam" id="PF10531">
    <property type="entry name" value="SLBB"/>
    <property type="match status" value="1"/>
</dbReference>
<gene>
    <name evidence="19" type="ORF">HPC62_12575</name>
</gene>
<evidence type="ECO:0000256" key="6">
    <source>
        <dbReference type="ARBA" id="ARBA00022692"/>
    </source>
</evidence>
<dbReference type="InterPro" id="IPR003715">
    <property type="entry name" value="Poly_export_N"/>
</dbReference>
<dbReference type="RefSeq" id="WP_172356147.1">
    <property type="nucleotide sequence ID" value="NZ_CP053661.1"/>
</dbReference>
<feature type="signal peptide" evidence="15">
    <location>
        <begin position="1"/>
        <end position="27"/>
    </location>
</feature>
<dbReference type="Pfam" id="PF02563">
    <property type="entry name" value="Poly_export"/>
    <property type="match status" value="1"/>
</dbReference>
<feature type="chain" id="PRO_5027034477" evidence="15">
    <location>
        <begin position="28"/>
        <end position="480"/>
    </location>
</feature>
<keyword evidence="12" id="KW-0564">Palmitate</keyword>
<keyword evidence="14" id="KW-0449">Lipoprotein</keyword>
<evidence type="ECO:0000256" key="14">
    <source>
        <dbReference type="ARBA" id="ARBA00023288"/>
    </source>
</evidence>
<evidence type="ECO:0000256" key="13">
    <source>
        <dbReference type="ARBA" id="ARBA00023237"/>
    </source>
</evidence>
<keyword evidence="4" id="KW-1134">Transmembrane beta strand</keyword>
<feature type="domain" description="SLBB" evidence="18">
    <location>
        <begin position="251"/>
        <end position="340"/>
    </location>
</feature>
<keyword evidence="10" id="KW-0626">Porin</keyword>
<reference evidence="19 20" key="1">
    <citation type="submission" date="2020-05" db="EMBL/GenBank/DDBJ databases">
        <title>Complete genome sequence of of a novel Thermoleptolyngbya strain isolated from hot springs of Ganzi, Sichuan China.</title>
        <authorList>
            <person name="Tang J."/>
            <person name="Daroch M."/>
            <person name="Li L."/>
            <person name="Waleron K."/>
            <person name="Waleron M."/>
            <person name="Waleron M."/>
        </authorList>
    </citation>
    <scope>NUCLEOTIDE SEQUENCE [LARGE SCALE GENOMIC DNA]</scope>
    <source>
        <strain evidence="19 20">PKUAC-SCTA183</strain>
    </source>
</reference>
<dbReference type="KEGG" id="theu:HPC62_12575"/>
<proteinExistence type="inferred from homology"/>
<evidence type="ECO:0000313" key="20">
    <source>
        <dbReference type="Proteomes" id="UP000505210"/>
    </source>
</evidence>
<comment type="similarity">
    <text evidence="2">Belongs to the BexD/CtrA/VexA family.</text>
</comment>
<evidence type="ECO:0000256" key="4">
    <source>
        <dbReference type="ARBA" id="ARBA00022452"/>
    </source>
</evidence>
<keyword evidence="5" id="KW-0762">Sugar transport</keyword>
<protein>
    <submittedName>
        <fullName evidence="19">Sugar ABC transporter substrate-binding protein</fullName>
    </submittedName>
</protein>
<feature type="domain" description="Polysaccharide export protein N-terminal" evidence="16">
    <location>
        <begin position="44"/>
        <end position="116"/>
    </location>
</feature>
<dbReference type="GO" id="GO:0046930">
    <property type="term" value="C:pore complex"/>
    <property type="evidence" value="ECO:0007669"/>
    <property type="project" value="UniProtKB-KW"/>
</dbReference>
<dbReference type="GO" id="GO:0015288">
    <property type="term" value="F:porin activity"/>
    <property type="evidence" value="ECO:0007669"/>
    <property type="project" value="UniProtKB-KW"/>
</dbReference>
<sequence>MSNFQKHTASVASALIVLSGVALPAHSQLQPAAPISVSQSVFVEDAYTLGPSDRIQVTLFRVPEYTGPQQVLVDGTLNLPLAGSVFVEGLTLQQAAAAISARYAPFYRRPIVTLSLLSPRPIRYSVAGEIDRPGSYTFNISGDQGGQTLTTARLPTLTTALQNAGGVTSSANVRQIQIRRTQRLSPTQSTTQLITVNLWELLQEGDLTQDITLRDGDTIQIPAASTLNLAETRRLAGANLYAATRRPIDIVVVGEVKRPGTHTLALGTGGNNAEALIPTVTRAIQVAGGITETANVRQIQVRRQTASGRVQTLDVDLWDLLQTGNVNQDTVLQNGDTVYIPVATALDPAEATELAAATFSPASIQVYVVGEVNQPGIVEVPPNTPLNQAILAAGGFNNRRARRDSVKLIRLNPDGTVAERTIEIDFANALNDADNPALRGNDVIVVGRSGLASFSDTLGTITTPIGQIFPIVNILRLFGL</sequence>
<evidence type="ECO:0000259" key="17">
    <source>
        <dbReference type="Pfam" id="PF10531"/>
    </source>
</evidence>
<keyword evidence="13" id="KW-0998">Cell outer membrane</keyword>
<dbReference type="Gene3D" id="3.30.1950.10">
    <property type="entry name" value="wza like domain"/>
    <property type="match status" value="1"/>
</dbReference>
<evidence type="ECO:0000256" key="9">
    <source>
        <dbReference type="ARBA" id="ARBA00023065"/>
    </source>
</evidence>
<keyword evidence="11" id="KW-0472">Membrane</keyword>
<dbReference type="InterPro" id="IPR049712">
    <property type="entry name" value="Poly_export"/>
</dbReference>
<evidence type="ECO:0000256" key="15">
    <source>
        <dbReference type="SAM" id="SignalP"/>
    </source>
</evidence>
<accession>A0A6M8B9U6</accession>
<evidence type="ECO:0000256" key="11">
    <source>
        <dbReference type="ARBA" id="ARBA00023136"/>
    </source>
</evidence>
<feature type="domain" description="Soluble ligand binding" evidence="17">
    <location>
        <begin position="366"/>
        <end position="417"/>
    </location>
</feature>
<evidence type="ECO:0000256" key="3">
    <source>
        <dbReference type="ARBA" id="ARBA00022448"/>
    </source>
</evidence>
<evidence type="ECO:0000313" key="19">
    <source>
        <dbReference type="EMBL" id="QKD82912.1"/>
    </source>
</evidence>
<keyword evidence="8" id="KW-0625">Polysaccharide transport</keyword>
<keyword evidence="9" id="KW-0406">Ion transport</keyword>
<keyword evidence="6" id="KW-0812">Transmembrane</keyword>
<dbReference type="InterPro" id="IPR019554">
    <property type="entry name" value="Soluble_ligand-bd"/>
</dbReference>
<evidence type="ECO:0000256" key="7">
    <source>
        <dbReference type="ARBA" id="ARBA00022729"/>
    </source>
</evidence>
<dbReference type="GO" id="GO:0015159">
    <property type="term" value="F:polysaccharide transmembrane transporter activity"/>
    <property type="evidence" value="ECO:0007669"/>
    <property type="project" value="InterPro"/>
</dbReference>
<dbReference type="GO" id="GO:0006811">
    <property type="term" value="P:monoatomic ion transport"/>
    <property type="evidence" value="ECO:0007669"/>
    <property type="project" value="UniProtKB-KW"/>
</dbReference>
<evidence type="ECO:0000256" key="10">
    <source>
        <dbReference type="ARBA" id="ARBA00023114"/>
    </source>
</evidence>